<feature type="compositionally biased region" description="Pro residues" evidence="1">
    <location>
        <begin position="19"/>
        <end position="48"/>
    </location>
</feature>
<sequence>MTENVNTNTPAPAAADPANPNPAPVTPAAPVAPTPAPAQVPTPAPEPTPSGDDKPGTKSEPYAADLGSTQLNYAVNHFVNGLKLRADSPEVQEFLRTGNDAYLKGHAAANGIDVATLEPFLLMANAGREEVIKAAEAKDAALLVEVEGYAGGKEAWASMAAFVSANSTPEQKDEFDRMLDMGGIHAQAAVALIQSKMHADPRVSAVGKDAVVPGAGAVVPAAVSQYETKAQWRAAQRDLIAKYGQHKYEATPEGQALMAAFNPALR</sequence>
<dbReference type="Proteomes" id="UP000832073">
    <property type="component" value="Segment"/>
</dbReference>
<feature type="compositionally biased region" description="Low complexity" evidence="1">
    <location>
        <begin position="1"/>
        <end position="18"/>
    </location>
</feature>
<feature type="region of interest" description="Disordered" evidence="1">
    <location>
        <begin position="1"/>
        <end position="63"/>
    </location>
</feature>
<reference evidence="2" key="1">
    <citation type="submission" date="2022-02" db="EMBL/GenBank/DDBJ databases">
        <authorList>
            <person name="Pu M."/>
            <person name="Li Y."/>
            <person name="Han P."/>
            <person name="Fan H."/>
            <person name="Tong Y."/>
        </authorList>
    </citation>
    <scope>NUCLEOTIDE SEQUENCE</scope>
</reference>
<accession>A0AAE9K8V6</accession>
<protein>
    <submittedName>
        <fullName evidence="2">Uncharacterized protein</fullName>
    </submittedName>
</protein>
<evidence type="ECO:0000256" key="1">
    <source>
        <dbReference type="SAM" id="MobiDB-lite"/>
    </source>
</evidence>
<evidence type="ECO:0000313" key="3">
    <source>
        <dbReference type="Proteomes" id="UP000832073"/>
    </source>
</evidence>
<organism evidence="2 3">
    <name type="scientific">Stenotrophomonas phage vB_SmeS_BUCT700</name>
    <dbReference type="NCBI Taxonomy" id="2924895"/>
    <lineage>
        <taxon>Viruses</taxon>
        <taxon>Duplodnaviria</taxon>
        <taxon>Heunggongvirae</taxon>
        <taxon>Uroviricota</taxon>
        <taxon>Caudoviricetes</taxon>
        <taxon>Autographivirales</taxon>
        <taxon>Autonotataviridae</taxon>
        <taxon>Gujervirinae</taxon>
        <taxon>Smasvirus</taxon>
        <taxon>Smasvirus BUCT700</taxon>
    </lineage>
</organism>
<name>A0AAE9K8V6_9CAUD</name>
<keyword evidence="3" id="KW-1185">Reference proteome</keyword>
<proteinExistence type="predicted"/>
<dbReference type="EMBL" id="OM735686">
    <property type="protein sequence ID" value="UNY50204.1"/>
    <property type="molecule type" value="Genomic_DNA"/>
</dbReference>
<evidence type="ECO:0000313" key="2">
    <source>
        <dbReference type="EMBL" id="UNY50204.1"/>
    </source>
</evidence>